<protein>
    <recommendedName>
        <fullName evidence="3">Amidohydrolase-related domain-containing protein</fullName>
    </recommendedName>
</protein>
<evidence type="ECO:0000313" key="2">
    <source>
        <dbReference type="Proteomes" id="UP001209803"/>
    </source>
</evidence>
<dbReference type="Gene3D" id="3.40.50.12500">
    <property type="match status" value="1"/>
</dbReference>
<evidence type="ECO:0000313" key="1">
    <source>
        <dbReference type="EMBL" id="WFE90987.1"/>
    </source>
</evidence>
<gene>
    <name evidence="1" type="ORF">K1718_06455</name>
</gene>
<organism evidence="1 2">
    <name type="scientific">Roseibium porphyridii</name>
    <dbReference type="NCBI Taxonomy" id="2866279"/>
    <lineage>
        <taxon>Bacteria</taxon>
        <taxon>Pseudomonadati</taxon>
        <taxon>Pseudomonadota</taxon>
        <taxon>Alphaproteobacteria</taxon>
        <taxon>Hyphomicrobiales</taxon>
        <taxon>Stappiaceae</taxon>
        <taxon>Roseibium</taxon>
    </lineage>
</organism>
<dbReference type="EMBL" id="CP120863">
    <property type="protein sequence ID" value="WFE90987.1"/>
    <property type="molecule type" value="Genomic_DNA"/>
</dbReference>
<sequence length="282" mass="31233">MAAPAPKKSSMPLHWTTDQKLFPHQVGFTCPPHDWDAAPSDFLRIAPRSVGVHGWMLHVPDYAHQLDQRAQNFQMLEEFAAVMANNGANACGQVGSNWVHASGLGVQGIADFCKKLSDRHGLAFHMAGFAMVEALRAMNVEKVALNAVYHWPDWWQGTVAFLKEAGFDVVWAGNFVDQGWFSSQEDVNAKRWIFDGDLAAKSFAYVAEQAPGADAYLANGMVNFRSGADHLPERMLHLTPELEAMLGKPVIAHDTALYWRIFKSLELAPVGRHGMLLETLHA</sequence>
<reference evidence="1 2" key="1">
    <citation type="submission" date="2023-03" db="EMBL/GenBank/DDBJ databases">
        <title>Roseibium porphyridii sp. nov. and Roseibium rhodosorbium sp. nov. isolated from marine algae, Porphyridium cruentum and Rhodosorus marinus, respectively.</title>
        <authorList>
            <person name="Lee M.W."/>
            <person name="Choi B.J."/>
            <person name="Lee J.K."/>
            <person name="Choi D.G."/>
            <person name="Baek J.H."/>
            <person name="Bayburt H."/>
            <person name="Kim J.M."/>
            <person name="Han D.M."/>
            <person name="Kim K.H."/>
            <person name="Jeon C.O."/>
        </authorList>
    </citation>
    <scope>NUCLEOTIDE SEQUENCE [LARGE SCALE GENOMIC DNA]</scope>
    <source>
        <strain evidence="1 2">KMA01</strain>
    </source>
</reference>
<proteinExistence type="predicted"/>
<dbReference type="Proteomes" id="UP001209803">
    <property type="component" value="Chromosome"/>
</dbReference>
<evidence type="ECO:0008006" key="3">
    <source>
        <dbReference type="Google" id="ProtNLM"/>
    </source>
</evidence>
<keyword evidence="2" id="KW-1185">Reference proteome</keyword>
<accession>A0ABY8F666</accession>
<dbReference type="InterPro" id="IPR053714">
    <property type="entry name" value="Iso_Racemase_Enz_sf"/>
</dbReference>
<dbReference type="RefSeq" id="WP_265683173.1">
    <property type="nucleotide sequence ID" value="NZ_CP120863.1"/>
</dbReference>
<name>A0ABY8F666_9HYPH</name>